<evidence type="ECO:0000313" key="2">
    <source>
        <dbReference type="EMBL" id="ABC64525.1"/>
    </source>
</evidence>
<dbReference type="Proteomes" id="UP000008808">
    <property type="component" value="Chromosome"/>
</dbReference>
<dbReference type="STRING" id="314225.ELI_12165"/>
<evidence type="ECO:0008006" key="4">
    <source>
        <dbReference type="Google" id="ProtNLM"/>
    </source>
</evidence>
<evidence type="ECO:0000313" key="3">
    <source>
        <dbReference type="Proteomes" id="UP000008808"/>
    </source>
</evidence>
<gene>
    <name evidence="2" type="ordered locus">ELI_12165</name>
</gene>
<protein>
    <recommendedName>
        <fullName evidence="4">LPS export ABC transporter periplasmic protein LptC</fullName>
    </recommendedName>
</protein>
<dbReference type="AlphaFoldDB" id="Q2N716"/>
<dbReference type="EMBL" id="CP000157">
    <property type="protein sequence ID" value="ABC64525.1"/>
    <property type="molecule type" value="Genomic_DNA"/>
</dbReference>
<accession>Q2N716</accession>
<dbReference type="HOGENOM" id="CLU_1282545_0_0_5"/>
<sequence>MVSHRRIETQDAKELRKGRQAFAAPGGFHDRLVKFLGAALPMAVGIVAALMVITPLSPRGEVSFLLDRDTVAVIRERLRVDNALYRGADNEGRPFSLTADEAVQQSSEEGIVRLRDVVARILLPDGPGQLVAEGGAYSLENEVLDVDGALRVTAADGYRIVATGVAIDLAAKKLLGSGGVEGSFPAGTFSGDQLEVDLSERIIALEGNAKLRMVPGELRMP</sequence>
<dbReference type="OrthoDB" id="7423492at2"/>
<feature type="transmembrane region" description="Helical" evidence="1">
    <location>
        <begin position="35"/>
        <end position="56"/>
    </location>
</feature>
<proteinExistence type="predicted"/>
<reference evidence="3" key="1">
    <citation type="journal article" date="2009" name="J. Bacteriol.">
        <title>Complete genome sequence of Erythrobacter litoralis HTCC2594.</title>
        <authorList>
            <person name="Oh H.M."/>
            <person name="Giovannoni S.J."/>
            <person name="Ferriera S."/>
            <person name="Johnson J."/>
            <person name="Cho J.C."/>
        </authorList>
    </citation>
    <scope>NUCLEOTIDE SEQUENCE [LARGE SCALE GENOMIC DNA]</scope>
    <source>
        <strain evidence="3">HTCC2594</strain>
    </source>
</reference>
<name>Q2N716_ERYLH</name>
<evidence type="ECO:0000256" key="1">
    <source>
        <dbReference type="SAM" id="Phobius"/>
    </source>
</evidence>
<keyword evidence="1" id="KW-0812">Transmembrane</keyword>
<keyword evidence="1" id="KW-1133">Transmembrane helix</keyword>
<keyword evidence="1" id="KW-0472">Membrane</keyword>
<dbReference type="KEGG" id="eli:ELI_12165"/>
<keyword evidence="3" id="KW-1185">Reference proteome</keyword>
<organism evidence="2 3">
    <name type="scientific">Erythrobacter litoralis (strain HTCC2594)</name>
    <dbReference type="NCBI Taxonomy" id="314225"/>
    <lineage>
        <taxon>Bacteria</taxon>
        <taxon>Pseudomonadati</taxon>
        <taxon>Pseudomonadota</taxon>
        <taxon>Alphaproteobacteria</taxon>
        <taxon>Sphingomonadales</taxon>
        <taxon>Erythrobacteraceae</taxon>
        <taxon>Erythrobacter/Porphyrobacter group</taxon>
        <taxon>Erythrobacter</taxon>
    </lineage>
</organism>
<dbReference type="RefSeq" id="WP_011415347.1">
    <property type="nucleotide sequence ID" value="NC_007722.1"/>
</dbReference>
<dbReference type="eggNOG" id="COG5375">
    <property type="taxonomic scope" value="Bacteria"/>
</dbReference>